<organism evidence="1 2">
    <name type="scientific">Galdieria yellowstonensis</name>
    <dbReference type="NCBI Taxonomy" id="3028027"/>
    <lineage>
        <taxon>Eukaryota</taxon>
        <taxon>Rhodophyta</taxon>
        <taxon>Bangiophyceae</taxon>
        <taxon>Galdieriales</taxon>
        <taxon>Galdieriaceae</taxon>
        <taxon>Galdieria</taxon>
    </lineage>
</organism>
<name>A0AAV9IL85_9RHOD</name>
<dbReference type="EMBL" id="JANCYU010000061">
    <property type="protein sequence ID" value="KAK4528217.1"/>
    <property type="molecule type" value="Genomic_DNA"/>
</dbReference>
<dbReference type="InterPro" id="IPR019129">
    <property type="entry name" value="Folate-sensitive_fs_Fra10Ac1"/>
</dbReference>
<protein>
    <recommendedName>
        <fullName evidence="3">Folate-sensitive fragile site protein Fra10Ac1-domain-containing protein</fullName>
    </recommendedName>
</protein>
<dbReference type="Pfam" id="PF09725">
    <property type="entry name" value="Fra10Ac1"/>
    <property type="match status" value="1"/>
</dbReference>
<evidence type="ECO:0000313" key="1">
    <source>
        <dbReference type="EMBL" id="KAK4528217.1"/>
    </source>
</evidence>
<gene>
    <name evidence="1" type="ORF">GAYE_SCF53G6152</name>
</gene>
<dbReference type="Proteomes" id="UP001300502">
    <property type="component" value="Unassembled WGS sequence"/>
</dbReference>
<evidence type="ECO:0000313" key="2">
    <source>
        <dbReference type="Proteomes" id="UP001300502"/>
    </source>
</evidence>
<proteinExistence type="predicted"/>
<reference evidence="1 2" key="1">
    <citation type="submission" date="2022-07" db="EMBL/GenBank/DDBJ databases">
        <title>Genome-wide signatures of adaptation to extreme environments.</title>
        <authorList>
            <person name="Cho C.H."/>
            <person name="Yoon H.S."/>
        </authorList>
    </citation>
    <scope>NUCLEOTIDE SEQUENCE [LARGE SCALE GENOMIC DNA]</scope>
    <source>
        <strain evidence="1 2">108.79 E11</strain>
    </source>
</reference>
<evidence type="ECO:0008006" key="3">
    <source>
        <dbReference type="Google" id="ProtNLM"/>
    </source>
</evidence>
<keyword evidence="2" id="KW-1185">Reference proteome</keyword>
<sequence>MSPLPKEQQLAKPAFNAYERHVNNVNHFIIPYQKEEPRKVTGETDLDVLLREYRFIRESEEEDAKSWETRLARRHYERLYKDYAIADLSKWREGALGLRWLNQTEVLQGKGYSYCAATDCDSAEELKAFEVPFTYVENGEKKATLVKVRLCRSCQVRMVESYRIARSKQS</sequence>
<dbReference type="AlphaFoldDB" id="A0AAV9IL85"/>
<accession>A0AAV9IL85</accession>
<comment type="caution">
    <text evidence="1">The sequence shown here is derived from an EMBL/GenBank/DDBJ whole genome shotgun (WGS) entry which is preliminary data.</text>
</comment>